<keyword evidence="4" id="KW-1185">Reference proteome</keyword>
<dbReference type="InterPro" id="IPR036163">
    <property type="entry name" value="HMA_dom_sf"/>
</dbReference>
<evidence type="ECO:0000313" key="4">
    <source>
        <dbReference type="Proteomes" id="UP000198705"/>
    </source>
</evidence>
<dbReference type="EMBL" id="FOVN01000001">
    <property type="protein sequence ID" value="SFN38652.1"/>
    <property type="molecule type" value="Genomic_DNA"/>
</dbReference>
<evidence type="ECO:0000313" key="3">
    <source>
        <dbReference type="EMBL" id="SFN38652.1"/>
    </source>
</evidence>
<evidence type="ECO:0000256" key="1">
    <source>
        <dbReference type="ARBA" id="ARBA00022723"/>
    </source>
</evidence>
<dbReference type="RefSeq" id="WP_092205692.1">
    <property type="nucleotide sequence ID" value="NZ_FOVN01000001.1"/>
</dbReference>
<dbReference type="Pfam" id="PF00403">
    <property type="entry name" value="HMA"/>
    <property type="match status" value="1"/>
</dbReference>
<dbReference type="InterPro" id="IPR006121">
    <property type="entry name" value="HMA_dom"/>
</dbReference>
<evidence type="ECO:0000259" key="2">
    <source>
        <dbReference type="PROSITE" id="PS50846"/>
    </source>
</evidence>
<dbReference type="GO" id="GO:0046872">
    <property type="term" value="F:metal ion binding"/>
    <property type="evidence" value="ECO:0007669"/>
    <property type="project" value="UniProtKB-KW"/>
</dbReference>
<gene>
    <name evidence="3" type="ORF">SAMN04487989_10190</name>
</gene>
<dbReference type="STRING" id="649333.SAMN04487989_10190"/>
<name>A0A1I4YKS3_9FLAO</name>
<dbReference type="OrthoDB" id="677920at2"/>
<dbReference type="PROSITE" id="PS50846">
    <property type="entry name" value="HMA_2"/>
    <property type="match status" value="1"/>
</dbReference>
<proteinExistence type="predicted"/>
<reference evidence="4" key="1">
    <citation type="submission" date="2016-10" db="EMBL/GenBank/DDBJ databases">
        <authorList>
            <person name="Varghese N."/>
            <person name="Submissions S."/>
        </authorList>
    </citation>
    <scope>NUCLEOTIDE SEQUENCE [LARGE SCALE GENOMIC DNA]</scope>
    <source>
        <strain evidence="4">DSM 23925</strain>
    </source>
</reference>
<feature type="domain" description="HMA" evidence="2">
    <location>
        <begin position="1"/>
        <end position="66"/>
    </location>
</feature>
<keyword evidence="1" id="KW-0479">Metal-binding</keyword>
<dbReference type="Gene3D" id="3.30.70.100">
    <property type="match status" value="1"/>
</dbReference>
<accession>A0A1I4YKS3</accession>
<dbReference type="InterPro" id="IPR017969">
    <property type="entry name" value="Heavy-metal-associated_CS"/>
</dbReference>
<dbReference type="CDD" id="cd00371">
    <property type="entry name" value="HMA"/>
    <property type="match status" value="1"/>
</dbReference>
<dbReference type="SUPFAM" id="SSF55008">
    <property type="entry name" value="HMA, heavy metal-associated domain"/>
    <property type="match status" value="1"/>
</dbReference>
<dbReference type="AlphaFoldDB" id="A0A1I4YKS3"/>
<protein>
    <submittedName>
        <fullName evidence="3">Copper chaperone CopZ</fullName>
    </submittedName>
</protein>
<dbReference type="PROSITE" id="PS01047">
    <property type="entry name" value="HMA_1"/>
    <property type="match status" value="1"/>
</dbReference>
<dbReference type="Proteomes" id="UP000198705">
    <property type="component" value="Unassembled WGS sequence"/>
</dbReference>
<sequence length="92" mass="9795">MKTTIEIQNLKCGGCAHTISTKIGSVSGIDHVLVALETNEISFEYQSEADLLAAKQKLKLLGYPEVDAANSLITKAKSFVSCATGKIANHDT</sequence>
<organism evidence="3 4">
    <name type="scientific">Bizionia echini</name>
    <dbReference type="NCBI Taxonomy" id="649333"/>
    <lineage>
        <taxon>Bacteria</taxon>
        <taxon>Pseudomonadati</taxon>
        <taxon>Bacteroidota</taxon>
        <taxon>Flavobacteriia</taxon>
        <taxon>Flavobacteriales</taxon>
        <taxon>Flavobacteriaceae</taxon>
        <taxon>Bizionia</taxon>
    </lineage>
</organism>